<proteinExistence type="predicted"/>
<dbReference type="InParanoid" id="A0A2P5C2C8"/>
<sequence length="68" mass="7886">MCITHTETDILKILTSSLFWGVEDNVSYQLYYSFIKQAHTCIIGGEKTSPWSASFELCLSFRFYLSTY</sequence>
<evidence type="ECO:0000313" key="1">
    <source>
        <dbReference type="EMBL" id="PON55176.1"/>
    </source>
</evidence>
<organism evidence="1 2">
    <name type="scientific">Trema orientale</name>
    <name type="common">Charcoal tree</name>
    <name type="synonym">Celtis orientalis</name>
    <dbReference type="NCBI Taxonomy" id="63057"/>
    <lineage>
        <taxon>Eukaryota</taxon>
        <taxon>Viridiplantae</taxon>
        <taxon>Streptophyta</taxon>
        <taxon>Embryophyta</taxon>
        <taxon>Tracheophyta</taxon>
        <taxon>Spermatophyta</taxon>
        <taxon>Magnoliopsida</taxon>
        <taxon>eudicotyledons</taxon>
        <taxon>Gunneridae</taxon>
        <taxon>Pentapetalae</taxon>
        <taxon>rosids</taxon>
        <taxon>fabids</taxon>
        <taxon>Rosales</taxon>
        <taxon>Cannabaceae</taxon>
        <taxon>Trema</taxon>
    </lineage>
</organism>
<dbReference type="EMBL" id="JXTC01000423">
    <property type="protein sequence ID" value="PON55176.1"/>
    <property type="molecule type" value="Genomic_DNA"/>
</dbReference>
<dbReference type="OrthoDB" id="10306513at2759"/>
<dbReference type="AlphaFoldDB" id="A0A2P5C2C8"/>
<keyword evidence="2" id="KW-1185">Reference proteome</keyword>
<protein>
    <submittedName>
        <fullName evidence="1">Uncharacterized protein</fullName>
    </submittedName>
</protein>
<evidence type="ECO:0000313" key="2">
    <source>
        <dbReference type="Proteomes" id="UP000237000"/>
    </source>
</evidence>
<gene>
    <name evidence="1" type="ORF">TorRG33x02_299990</name>
</gene>
<accession>A0A2P5C2C8</accession>
<comment type="caution">
    <text evidence="1">The sequence shown here is derived from an EMBL/GenBank/DDBJ whole genome shotgun (WGS) entry which is preliminary data.</text>
</comment>
<dbReference type="Proteomes" id="UP000237000">
    <property type="component" value="Unassembled WGS sequence"/>
</dbReference>
<reference evidence="2" key="1">
    <citation type="submission" date="2016-06" db="EMBL/GenBank/DDBJ databases">
        <title>Parallel loss of symbiosis genes in relatives of nitrogen-fixing non-legume Parasponia.</title>
        <authorList>
            <person name="Van Velzen R."/>
            <person name="Holmer R."/>
            <person name="Bu F."/>
            <person name="Rutten L."/>
            <person name="Van Zeijl A."/>
            <person name="Liu W."/>
            <person name="Santuari L."/>
            <person name="Cao Q."/>
            <person name="Sharma T."/>
            <person name="Shen D."/>
            <person name="Roswanjaya Y."/>
            <person name="Wardhani T."/>
            <person name="Kalhor M.S."/>
            <person name="Jansen J."/>
            <person name="Van den Hoogen J."/>
            <person name="Gungor B."/>
            <person name="Hartog M."/>
            <person name="Hontelez J."/>
            <person name="Verver J."/>
            <person name="Yang W.-C."/>
            <person name="Schijlen E."/>
            <person name="Repin R."/>
            <person name="Schilthuizen M."/>
            <person name="Schranz E."/>
            <person name="Heidstra R."/>
            <person name="Miyata K."/>
            <person name="Fedorova E."/>
            <person name="Kohlen W."/>
            <person name="Bisseling T."/>
            <person name="Smit S."/>
            <person name="Geurts R."/>
        </authorList>
    </citation>
    <scope>NUCLEOTIDE SEQUENCE [LARGE SCALE GENOMIC DNA]</scope>
    <source>
        <strain evidence="2">cv. RG33-2</strain>
    </source>
</reference>
<name>A0A2P5C2C8_TREOI</name>